<organism evidence="1 2">
    <name type="scientific">Novosphingobium olei</name>
    <dbReference type="NCBI Taxonomy" id="2728851"/>
    <lineage>
        <taxon>Bacteria</taxon>
        <taxon>Pseudomonadati</taxon>
        <taxon>Pseudomonadota</taxon>
        <taxon>Alphaproteobacteria</taxon>
        <taxon>Sphingomonadales</taxon>
        <taxon>Sphingomonadaceae</taxon>
        <taxon>Novosphingobium</taxon>
    </lineage>
</organism>
<dbReference type="RefSeq" id="WP_169492168.1">
    <property type="nucleotide sequence ID" value="NZ_JABBGM010000002.1"/>
</dbReference>
<evidence type="ECO:0000313" key="2">
    <source>
        <dbReference type="Proteomes" id="UP000583556"/>
    </source>
</evidence>
<name>A0A7Y0G8B6_9SPHN</name>
<reference evidence="1 2" key="1">
    <citation type="submission" date="2020-04" db="EMBL/GenBank/DDBJ databases">
        <title>Novosphingobium sp. TW-4 isolated from soil.</title>
        <authorList>
            <person name="Dahal R.H."/>
            <person name="Chaudhary D.K."/>
        </authorList>
    </citation>
    <scope>NUCLEOTIDE SEQUENCE [LARGE SCALE GENOMIC DNA]</scope>
    <source>
        <strain evidence="1 2">TW-4</strain>
    </source>
</reference>
<dbReference type="EMBL" id="JABBGM010000002">
    <property type="protein sequence ID" value="NML92886.1"/>
    <property type="molecule type" value="Genomic_DNA"/>
</dbReference>
<proteinExistence type="predicted"/>
<keyword evidence="2" id="KW-1185">Reference proteome</keyword>
<protein>
    <submittedName>
        <fullName evidence="1">Uncharacterized protein</fullName>
    </submittedName>
</protein>
<accession>A0A7Y0G8B6</accession>
<dbReference type="Proteomes" id="UP000583556">
    <property type="component" value="Unassembled WGS sequence"/>
</dbReference>
<dbReference type="AlphaFoldDB" id="A0A7Y0G8B6"/>
<evidence type="ECO:0000313" key="1">
    <source>
        <dbReference type="EMBL" id="NML92886.1"/>
    </source>
</evidence>
<gene>
    <name evidence="1" type="ORF">HHL27_04285</name>
</gene>
<sequence length="64" mass="7177">MTEPKTWLVEALGITALPGDEERLRLHWQADQALVTRALEAAGSDGAPSFFDRPQRLFDGLVRR</sequence>
<comment type="caution">
    <text evidence="1">The sequence shown here is derived from an EMBL/GenBank/DDBJ whole genome shotgun (WGS) entry which is preliminary data.</text>
</comment>